<dbReference type="Proteomes" id="UP000053766">
    <property type="component" value="Unassembled WGS sequence"/>
</dbReference>
<gene>
    <name evidence="3" type="ORF">DICVIV_02970</name>
</gene>
<organism evidence="3 4">
    <name type="scientific">Dictyocaulus viviparus</name>
    <name type="common">Bovine lungworm</name>
    <dbReference type="NCBI Taxonomy" id="29172"/>
    <lineage>
        <taxon>Eukaryota</taxon>
        <taxon>Metazoa</taxon>
        <taxon>Ecdysozoa</taxon>
        <taxon>Nematoda</taxon>
        <taxon>Chromadorea</taxon>
        <taxon>Rhabditida</taxon>
        <taxon>Rhabditina</taxon>
        <taxon>Rhabditomorpha</taxon>
        <taxon>Strongyloidea</taxon>
        <taxon>Metastrongylidae</taxon>
        <taxon>Dictyocaulus</taxon>
    </lineage>
</organism>
<accession>A0A0D8Y297</accession>
<feature type="region of interest" description="Disordered" evidence="2">
    <location>
        <begin position="174"/>
        <end position="193"/>
    </location>
</feature>
<dbReference type="OrthoDB" id="6272564at2759"/>
<dbReference type="AlphaFoldDB" id="A0A0D8Y297"/>
<protein>
    <submittedName>
        <fullName evidence="3">Uncharacterized protein</fullName>
    </submittedName>
</protein>
<evidence type="ECO:0000256" key="1">
    <source>
        <dbReference type="SAM" id="Coils"/>
    </source>
</evidence>
<sequence>MMQDPNMPNHHPDMMVEHRHIDGEIVDEAKVNVDSHHLVREVHHDEQEVDNWVLDERMKRMIMDLQRHWLTDYQQSREKLLVEMTEKLHQEFLSDQQKIRTELLTQFKDELDTTRAELEDKYRESLKLEISKLMEKHKRELTAAKKKQWQFTIAAGILLTAVWSASKDIGQRTKNSVGVKKDNNKGKDPQIRDKVDNRSTRLTVWCIFWRCVDCNRLKSIKPYALPIMEMRENSAAKMDIGMVADYAEDVDLIKEGNFYDDMVVIGEGEDHKYCSLPVSSISSFNKHDLYAARYRFGSSTDVSNDAKKSMKTPNVYVRHDRTWKFQKTTVVATCDENGQLLYHPDPFLPVPPSKSSPCTVKRMEYAARRIDNRKYRAQRSKVLLSDKLNSATCSKCHMRFFLPFRHFKNRITYQVPNNPYLLPVPRFRCPLCEENSALEM</sequence>
<feature type="compositionally biased region" description="Basic and acidic residues" evidence="2">
    <location>
        <begin position="179"/>
        <end position="193"/>
    </location>
</feature>
<evidence type="ECO:0000256" key="2">
    <source>
        <dbReference type="SAM" id="MobiDB-lite"/>
    </source>
</evidence>
<keyword evidence="4" id="KW-1185">Reference proteome</keyword>
<keyword evidence="1" id="KW-0175">Coiled coil</keyword>
<dbReference type="STRING" id="29172.A0A0D8Y297"/>
<reference evidence="4" key="2">
    <citation type="journal article" date="2016" name="Sci. Rep.">
        <title>Dictyocaulus viviparus genome, variome and transcriptome elucidate lungworm biology and support future intervention.</title>
        <authorList>
            <person name="McNulty S.N."/>
            <person name="Strube C."/>
            <person name="Rosa B.A."/>
            <person name="Martin J.C."/>
            <person name="Tyagi R."/>
            <person name="Choi Y.J."/>
            <person name="Wang Q."/>
            <person name="Hallsworth Pepin K."/>
            <person name="Zhang X."/>
            <person name="Ozersky P."/>
            <person name="Wilson R.K."/>
            <person name="Sternberg P.W."/>
            <person name="Gasser R.B."/>
            <person name="Mitreva M."/>
        </authorList>
    </citation>
    <scope>NUCLEOTIDE SEQUENCE [LARGE SCALE GENOMIC DNA]</scope>
    <source>
        <strain evidence="4">HannoverDv2000</strain>
    </source>
</reference>
<name>A0A0D8Y297_DICVI</name>
<reference evidence="3 4" key="1">
    <citation type="submission" date="2013-11" db="EMBL/GenBank/DDBJ databases">
        <title>Draft genome of the bovine lungworm Dictyocaulus viviparus.</title>
        <authorList>
            <person name="Mitreva M."/>
        </authorList>
    </citation>
    <scope>NUCLEOTIDE SEQUENCE [LARGE SCALE GENOMIC DNA]</scope>
    <source>
        <strain evidence="3 4">HannoverDv2000</strain>
    </source>
</reference>
<evidence type="ECO:0000313" key="4">
    <source>
        <dbReference type="Proteomes" id="UP000053766"/>
    </source>
</evidence>
<feature type="coiled-coil region" evidence="1">
    <location>
        <begin position="104"/>
        <end position="147"/>
    </location>
</feature>
<proteinExistence type="predicted"/>
<evidence type="ECO:0000313" key="3">
    <source>
        <dbReference type="EMBL" id="KJH50820.1"/>
    </source>
</evidence>
<dbReference type="EMBL" id="KN716196">
    <property type="protein sequence ID" value="KJH50820.1"/>
    <property type="molecule type" value="Genomic_DNA"/>
</dbReference>